<feature type="domain" description="OmpR/PhoB-type" evidence="5">
    <location>
        <begin position="127"/>
        <end position="230"/>
    </location>
</feature>
<dbReference type="Pfam" id="PF00486">
    <property type="entry name" value="Trans_reg_C"/>
    <property type="match status" value="1"/>
</dbReference>
<dbReference type="EMBL" id="JAFBEB010000003">
    <property type="protein sequence ID" value="MBM7589642.1"/>
    <property type="molecule type" value="Genomic_DNA"/>
</dbReference>
<dbReference type="Gene3D" id="1.10.10.10">
    <property type="entry name" value="Winged helix-like DNA-binding domain superfamily/Winged helix DNA-binding domain"/>
    <property type="match status" value="1"/>
</dbReference>
<feature type="DNA-binding region" description="OmpR/PhoB-type" evidence="4">
    <location>
        <begin position="127"/>
        <end position="230"/>
    </location>
</feature>
<dbReference type="InterPro" id="IPR036388">
    <property type="entry name" value="WH-like_DNA-bd_sf"/>
</dbReference>
<dbReference type="InterPro" id="IPR001867">
    <property type="entry name" value="OmpR/PhoB-type_DNA-bd"/>
</dbReference>
<gene>
    <name evidence="6" type="ORF">JOD01_001242</name>
</gene>
<dbReference type="GO" id="GO:0000160">
    <property type="term" value="P:phosphorelay signal transduction system"/>
    <property type="evidence" value="ECO:0007669"/>
    <property type="project" value="InterPro"/>
</dbReference>
<evidence type="ECO:0000259" key="5">
    <source>
        <dbReference type="PROSITE" id="PS51755"/>
    </source>
</evidence>
<dbReference type="PROSITE" id="PS51755">
    <property type="entry name" value="OMPR_PHOB"/>
    <property type="match status" value="1"/>
</dbReference>
<keyword evidence="1" id="KW-0805">Transcription regulation</keyword>
<evidence type="ECO:0000256" key="4">
    <source>
        <dbReference type="PROSITE-ProRule" id="PRU01091"/>
    </source>
</evidence>
<dbReference type="GO" id="GO:0006355">
    <property type="term" value="P:regulation of DNA-templated transcription"/>
    <property type="evidence" value="ECO:0007669"/>
    <property type="project" value="InterPro"/>
</dbReference>
<dbReference type="CDD" id="cd00383">
    <property type="entry name" value="trans_reg_C"/>
    <property type="match status" value="1"/>
</dbReference>
<evidence type="ECO:0000256" key="1">
    <source>
        <dbReference type="ARBA" id="ARBA00023015"/>
    </source>
</evidence>
<dbReference type="GO" id="GO:0003677">
    <property type="term" value="F:DNA binding"/>
    <property type="evidence" value="ECO:0007669"/>
    <property type="project" value="UniProtKB-UniRule"/>
</dbReference>
<keyword evidence="7" id="KW-1185">Reference proteome</keyword>
<evidence type="ECO:0000313" key="6">
    <source>
        <dbReference type="EMBL" id="MBM7589642.1"/>
    </source>
</evidence>
<accession>A0A938XT97</accession>
<proteinExistence type="predicted"/>
<comment type="caution">
    <text evidence="6">The sequence shown here is derived from an EMBL/GenBank/DDBJ whole genome shotgun (WGS) entry which is preliminary data.</text>
</comment>
<evidence type="ECO:0000313" key="7">
    <source>
        <dbReference type="Proteomes" id="UP000717624"/>
    </source>
</evidence>
<name>A0A938XT97_9BACL</name>
<evidence type="ECO:0000256" key="2">
    <source>
        <dbReference type="ARBA" id="ARBA00023125"/>
    </source>
</evidence>
<reference evidence="6" key="1">
    <citation type="submission" date="2021-01" db="EMBL/GenBank/DDBJ databases">
        <title>Genomic Encyclopedia of Type Strains, Phase IV (KMG-IV): sequencing the most valuable type-strain genomes for metagenomic binning, comparative biology and taxonomic classification.</title>
        <authorList>
            <person name="Goeker M."/>
        </authorList>
    </citation>
    <scope>NUCLEOTIDE SEQUENCE</scope>
    <source>
        <strain evidence="6">DSM 25523</strain>
    </source>
</reference>
<evidence type="ECO:0000256" key="3">
    <source>
        <dbReference type="ARBA" id="ARBA00023163"/>
    </source>
</evidence>
<dbReference type="InterPro" id="IPR016032">
    <property type="entry name" value="Sig_transdc_resp-reg_C-effctor"/>
</dbReference>
<organism evidence="6 7">
    <name type="scientific">Brevibacillus fulvus</name>
    <dbReference type="NCBI Taxonomy" id="1125967"/>
    <lineage>
        <taxon>Bacteria</taxon>
        <taxon>Bacillati</taxon>
        <taxon>Bacillota</taxon>
        <taxon>Bacilli</taxon>
        <taxon>Bacillales</taxon>
        <taxon>Paenibacillaceae</taxon>
        <taxon>Brevibacillus</taxon>
    </lineage>
</organism>
<keyword evidence="3" id="KW-0804">Transcription</keyword>
<dbReference type="SMART" id="SM00862">
    <property type="entry name" value="Trans_reg_C"/>
    <property type="match status" value="1"/>
</dbReference>
<dbReference type="Proteomes" id="UP000717624">
    <property type="component" value="Unassembled WGS sequence"/>
</dbReference>
<protein>
    <submittedName>
        <fullName evidence="6">DNA-binding response OmpR family regulator</fullName>
    </submittedName>
</protein>
<dbReference type="SUPFAM" id="SSF46894">
    <property type="entry name" value="C-terminal effector domain of the bipartite response regulators"/>
    <property type="match status" value="1"/>
</dbReference>
<dbReference type="AlphaFoldDB" id="A0A938XT97"/>
<dbReference type="RefSeq" id="WP_204517365.1">
    <property type="nucleotide sequence ID" value="NZ_BAABIN010000038.1"/>
</dbReference>
<keyword evidence="2 4" id="KW-0238">DNA-binding</keyword>
<sequence length="269" mass="31334">MMIAVITSNPSIFSWVKKSVENKNCTVLYATGTSELLHLLNPAVSVQAVIWDLSGQMQEQLFLFEQITRQYPKVRFMVMAEEQECAGRERERLQRKIDVVCMVQNEVQVQQAISRFIDTLNVPEKFSEELNAQDIEICSGIIFKPHLHCLLKNGKLEPLPDKEFQLLMYFIKNQGRFVTTEQILHNIWDEYTGPETARQYIYKLRRKLKTDKHSFSLIFYLKGVGYTLVREENHYLTELARSYSTTAKVKKVNPLSSFPEPEKKCAMIQ</sequence>